<dbReference type="PROSITE" id="PS50127">
    <property type="entry name" value="UBC_2"/>
    <property type="match status" value="1"/>
</dbReference>
<protein>
    <recommendedName>
        <fullName evidence="1">UBC core domain-containing protein</fullName>
    </recommendedName>
</protein>
<accession>A0A8S1QGB2</accession>
<dbReference type="Pfam" id="PF00179">
    <property type="entry name" value="UQ_con"/>
    <property type="match status" value="1"/>
</dbReference>
<evidence type="ECO:0000313" key="3">
    <source>
        <dbReference type="Proteomes" id="UP000692954"/>
    </source>
</evidence>
<proteinExistence type="predicted"/>
<organism evidence="2 3">
    <name type="scientific">Paramecium sonneborni</name>
    <dbReference type="NCBI Taxonomy" id="65129"/>
    <lineage>
        <taxon>Eukaryota</taxon>
        <taxon>Sar</taxon>
        <taxon>Alveolata</taxon>
        <taxon>Ciliophora</taxon>
        <taxon>Intramacronucleata</taxon>
        <taxon>Oligohymenophorea</taxon>
        <taxon>Peniculida</taxon>
        <taxon>Parameciidae</taxon>
        <taxon>Paramecium</taxon>
    </lineage>
</organism>
<evidence type="ECO:0000259" key="1">
    <source>
        <dbReference type="PROSITE" id="PS50127"/>
    </source>
</evidence>
<dbReference type="SMART" id="SM00212">
    <property type="entry name" value="UBCc"/>
    <property type="match status" value="1"/>
</dbReference>
<dbReference type="AlphaFoldDB" id="A0A8S1QGB2"/>
<dbReference type="EMBL" id="CAJJDN010000105">
    <property type="protein sequence ID" value="CAD8114071.1"/>
    <property type="molecule type" value="Genomic_DNA"/>
</dbReference>
<gene>
    <name evidence="2" type="ORF">PSON_ATCC_30995.1.T1050011</name>
</gene>
<keyword evidence="3" id="KW-1185">Reference proteome</keyword>
<dbReference type="Proteomes" id="UP000692954">
    <property type="component" value="Unassembled WGS sequence"/>
</dbReference>
<sequence>MQNRLNKEFQDLTAVNPLVGVQIDKDPFYSLVWIATIIGPEGTAYKGGKFKLRITFPENYPFKAPHFQFLTKIFHPNIYQNGELCECMLGTYDTWQPVYTVKKVLEKILNLFGQIIIEENHNDQAMNMYQSNKEKFQQYARCETKKYAS</sequence>
<feature type="domain" description="UBC core" evidence="1">
    <location>
        <begin position="1"/>
        <end position="149"/>
    </location>
</feature>
<dbReference type="OrthoDB" id="283577at2759"/>
<evidence type="ECO:0000313" key="2">
    <source>
        <dbReference type="EMBL" id="CAD8114071.1"/>
    </source>
</evidence>
<comment type="caution">
    <text evidence="2">The sequence shown here is derived from an EMBL/GenBank/DDBJ whole genome shotgun (WGS) entry which is preliminary data.</text>
</comment>
<name>A0A8S1QGB2_9CILI</name>
<reference evidence="2" key="1">
    <citation type="submission" date="2021-01" db="EMBL/GenBank/DDBJ databases">
        <authorList>
            <consortium name="Genoscope - CEA"/>
            <person name="William W."/>
        </authorList>
    </citation>
    <scope>NUCLEOTIDE SEQUENCE</scope>
</reference>
<dbReference type="PANTHER" id="PTHR24067">
    <property type="entry name" value="UBIQUITIN-CONJUGATING ENZYME E2"/>
    <property type="match status" value="1"/>
</dbReference>
<dbReference type="InterPro" id="IPR000608">
    <property type="entry name" value="UBC"/>
</dbReference>
<dbReference type="InterPro" id="IPR050113">
    <property type="entry name" value="Ub_conjugating_enzyme"/>
</dbReference>
<dbReference type="CDD" id="cd00195">
    <property type="entry name" value="UBCc_UEV"/>
    <property type="match status" value="1"/>
</dbReference>